<accession>A0AA40C4J1</accession>
<organism evidence="1 2">
    <name type="scientific">Immersiella caudata</name>
    <dbReference type="NCBI Taxonomy" id="314043"/>
    <lineage>
        <taxon>Eukaryota</taxon>
        <taxon>Fungi</taxon>
        <taxon>Dikarya</taxon>
        <taxon>Ascomycota</taxon>
        <taxon>Pezizomycotina</taxon>
        <taxon>Sordariomycetes</taxon>
        <taxon>Sordariomycetidae</taxon>
        <taxon>Sordariales</taxon>
        <taxon>Lasiosphaeriaceae</taxon>
        <taxon>Immersiella</taxon>
    </lineage>
</organism>
<reference evidence="1" key="1">
    <citation type="submission" date="2023-06" db="EMBL/GenBank/DDBJ databases">
        <title>Genome-scale phylogeny and comparative genomics of the fungal order Sordariales.</title>
        <authorList>
            <consortium name="Lawrence Berkeley National Laboratory"/>
            <person name="Hensen N."/>
            <person name="Bonometti L."/>
            <person name="Westerberg I."/>
            <person name="Brannstrom I.O."/>
            <person name="Guillou S."/>
            <person name="Cros-Aarteil S."/>
            <person name="Calhoun S."/>
            <person name="Haridas S."/>
            <person name="Kuo A."/>
            <person name="Mondo S."/>
            <person name="Pangilinan J."/>
            <person name="Riley R."/>
            <person name="Labutti K."/>
            <person name="Andreopoulos B."/>
            <person name="Lipzen A."/>
            <person name="Chen C."/>
            <person name="Yanf M."/>
            <person name="Daum C."/>
            <person name="Ng V."/>
            <person name="Clum A."/>
            <person name="Steindorff A."/>
            <person name="Ohm R."/>
            <person name="Martin F."/>
            <person name="Silar P."/>
            <person name="Natvig D."/>
            <person name="Lalanne C."/>
            <person name="Gautier V."/>
            <person name="Ament-Velasquez S.L."/>
            <person name="Kruys A."/>
            <person name="Hutchinson M.I."/>
            <person name="Powell A.J."/>
            <person name="Barry K."/>
            <person name="Miller A.N."/>
            <person name="Grigoriev I.V."/>
            <person name="Debuchy R."/>
            <person name="Gladieux P."/>
            <person name="Thoren M.H."/>
            <person name="Johannesson H."/>
        </authorList>
    </citation>
    <scope>NUCLEOTIDE SEQUENCE</scope>
    <source>
        <strain evidence="1">CBS 606.72</strain>
    </source>
</reference>
<evidence type="ECO:0000313" key="1">
    <source>
        <dbReference type="EMBL" id="KAK0624023.1"/>
    </source>
</evidence>
<comment type="caution">
    <text evidence="1">The sequence shown here is derived from an EMBL/GenBank/DDBJ whole genome shotgun (WGS) entry which is preliminary data.</text>
</comment>
<gene>
    <name evidence="1" type="ORF">B0T14DRAFT_428230</name>
</gene>
<sequence>FELLFPEWTFPLWLIFKKQKKNWEEEFKAAYAKLHLLQGIVVLRLFDELQYDNTPALLMSDIGGVCLAAPEGPACKLLAP</sequence>
<evidence type="ECO:0000313" key="2">
    <source>
        <dbReference type="Proteomes" id="UP001175000"/>
    </source>
</evidence>
<keyword evidence="2" id="KW-1185">Reference proteome</keyword>
<dbReference type="Proteomes" id="UP001175000">
    <property type="component" value="Unassembled WGS sequence"/>
</dbReference>
<dbReference type="EMBL" id="JAULSU010000003">
    <property type="protein sequence ID" value="KAK0624023.1"/>
    <property type="molecule type" value="Genomic_DNA"/>
</dbReference>
<protein>
    <submittedName>
        <fullName evidence="1">Uncharacterized protein</fullName>
    </submittedName>
</protein>
<dbReference type="AlphaFoldDB" id="A0AA40C4J1"/>
<feature type="non-terminal residue" evidence="1">
    <location>
        <position position="1"/>
    </location>
</feature>
<proteinExistence type="predicted"/>
<name>A0AA40C4J1_9PEZI</name>